<comment type="caution">
    <text evidence="3">The sequence shown here is derived from an EMBL/GenBank/DDBJ whole genome shotgun (WGS) entry which is preliminary data.</text>
</comment>
<dbReference type="GO" id="GO:0032259">
    <property type="term" value="P:methylation"/>
    <property type="evidence" value="ECO:0007669"/>
    <property type="project" value="UniProtKB-KW"/>
</dbReference>
<dbReference type="AlphaFoldDB" id="A0A8J4WT50"/>
<dbReference type="EMBL" id="QNUK01000704">
    <property type="protein sequence ID" value="KAF5890266.1"/>
    <property type="molecule type" value="Genomic_DNA"/>
</dbReference>
<dbReference type="PROSITE" id="PS50280">
    <property type="entry name" value="SET"/>
    <property type="match status" value="1"/>
</dbReference>
<dbReference type="SMART" id="SM00317">
    <property type="entry name" value="SET"/>
    <property type="match status" value="1"/>
</dbReference>
<dbReference type="InterPro" id="IPR051760">
    <property type="entry name" value="KMT5A"/>
</dbReference>
<accession>A0A8J4WT50</accession>
<reference evidence="3" key="1">
    <citation type="submission" date="2020-07" db="EMBL/GenBank/DDBJ databases">
        <title>Clarias magur genome sequencing, assembly and annotation.</title>
        <authorList>
            <person name="Kushwaha B."/>
            <person name="Kumar R."/>
            <person name="Das P."/>
            <person name="Joshi C.G."/>
            <person name="Kumar D."/>
            <person name="Nagpure N.S."/>
            <person name="Pandey M."/>
            <person name="Agarwal S."/>
            <person name="Srivastava S."/>
            <person name="Singh M."/>
            <person name="Sahoo L."/>
            <person name="Jayasankar P."/>
            <person name="Meher P.K."/>
            <person name="Koringa P.G."/>
            <person name="Iquebal M.A."/>
            <person name="Das S.P."/>
            <person name="Bit A."/>
            <person name="Patnaik S."/>
            <person name="Patel N."/>
            <person name="Shah T.M."/>
            <person name="Hinsu A."/>
            <person name="Jena J.K."/>
        </authorList>
    </citation>
    <scope>NUCLEOTIDE SEQUENCE</scope>
    <source>
        <strain evidence="3">CIFAMagur01</strain>
        <tissue evidence="3">Testis</tissue>
    </source>
</reference>
<dbReference type="Pfam" id="PF00856">
    <property type="entry name" value="SET"/>
    <property type="match status" value="1"/>
</dbReference>
<feature type="region of interest" description="Disordered" evidence="1">
    <location>
        <begin position="245"/>
        <end position="273"/>
    </location>
</feature>
<dbReference type="InterPro" id="IPR001214">
    <property type="entry name" value="SET_dom"/>
</dbReference>
<dbReference type="InterPro" id="IPR046341">
    <property type="entry name" value="SET_dom_sf"/>
</dbReference>
<evidence type="ECO:0000259" key="2">
    <source>
        <dbReference type="PROSITE" id="PS50280"/>
    </source>
</evidence>
<evidence type="ECO:0000313" key="3">
    <source>
        <dbReference type="EMBL" id="KAF5890266.1"/>
    </source>
</evidence>
<keyword evidence="4" id="KW-1185">Reference proteome</keyword>
<feature type="domain" description="SET" evidence="2">
    <location>
        <begin position="1"/>
        <end position="109"/>
    </location>
</feature>
<dbReference type="OrthoDB" id="16287at2759"/>
<dbReference type="Gene3D" id="2.170.270.10">
    <property type="entry name" value="SET domain"/>
    <property type="match status" value="1"/>
</dbReference>
<dbReference type="SUPFAM" id="SSF82199">
    <property type="entry name" value="SET domain"/>
    <property type="match status" value="1"/>
</dbReference>
<sequence length="371" mass="41733">RGVFSCTDFDKGDFLLEYRGDLISTEECERRQRTYRDDLKVFMFEFRFNGKFLCVDAARDDGSLGRLVNDDHIKPNCRMKTIRVDGTPHLCLFAIRSISPGEEITYNYGDSEWPWRCKMTSSKNPPTPEQETADNKASKKMSALPSDSAACEELIGVTDETPSELQHSTHEVNSTSQSDVRAEVEESVVMESSVCAHAKTLEKVTLDMGQFSSEKQTYVEKKGGEKMSPVKKWLVNEELSFCSSTQGLEQMTSSKNPPTPEQETADDEASKKDCDHDVVISTISSIQKMPTETTALVSQGKETETKIRKPQKGQRVSWSNVEVTAVMKHFKAHVTKGKLATLNECQQCKTAEDPVLAQRTAQNIRDFVRNR</sequence>
<dbReference type="GO" id="GO:0005700">
    <property type="term" value="C:polytene chromosome"/>
    <property type="evidence" value="ECO:0007669"/>
    <property type="project" value="TreeGrafter"/>
</dbReference>
<organism evidence="3 4">
    <name type="scientific">Clarias magur</name>
    <name type="common">Asian catfish</name>
    <name type="synonym">Macropteronotus magur</name>
    <dbReference type="NCBI Taxonomy" id="1594786"/>
    <lineage>
        <taxon>Eukaryota</taxon>
        <taxon>Metazoa</taxon>
        <taxon>Chordata</taxon>
        <taxon>Craniata</taxon>
        <taxon>Vertebrata</taxon>
        <taxon>Euteleostomi</taxon>
        <taxon>Actinopterygii</taxon>
        <taxon>Neopterygii</taxon>
        <taxon>Teleostei</taxon>
        <taxon>Ostariophysi</taxon>
        <taxon>Siluriformes</taxon>
        <taxon>Clariidae</taxon>
        <taxon>Clarias</taxon>
    </lineage>
</organism>
<feature type="non-terminal residue" evidence="3">
    <location>
        <position position="371"/>
    </location>
</feature>
<dbReference type="PANTHER" id="PTHR46167">
    <property type="entry name" value="N-LYSINE METHYLTRANSFERASE KMT5A"/>
    <property type="match status" value="1"/>
</dbReference>
<feature type="region of interest" description="Disordered" evidence="1">
    <location>
        <begin position="161"/>
        <end position="180"/>
    </location>
</feature>
<keyword evidence="3" id="KW-0808">Transferase</keyword>
<dbReference type="PANTHER" id="PTHR46167:SF1">
    <property type="entry name" value="N-LYSINE METHYLTRANSFERASE KMT5A"/>
    <property type="match status" value="1"/>
</dbReference>
<keyword evidence="3" id="KW-0489">Methyltransferase</keyword>
<dbReference type="Proteomes" id="UP000727407">
    <property type="component" value="Unassembled WGS sequence"/>
</dbReference>
<proteinExistence type="predicted"/>
<evidence type="ECO:0000256" key="1">
    <source>
        <dbReference type="SAM" id="MobiDB-lite"/>
    </source>
</evidence>
<dbReference type="GO" id="GO:0043516">
    <property type="term" value="P:regulation of DNA damage response, signal transduction by p53 class mediator"/>
    <property type="evidence" value="ECO:0007669"/>
    <property type="project" value="TreeGrafter"/>
</dbReference>
<feature type="compositionally biased region" description="Polar residues" evidence="1">
    <location>
        <begin position="245"/>
        <end position="256"/>
    </location>
</feature>
<feature type="non-terminal residue" evidence="3">
    <location>
        <position position="1"/>
    </location>
</feature>
<feature type="compositionally biased region" description="Polar residues" evidence="1">
    <location>
        <begin position="163"/>
        <end position="179"/>
    </location>
</feature>
<dbReference type="GO" id="GO:0005634">
    <property type="term" value="C:nucleus"/>
    <property type="evidence" value="ECO:0007669"/>
    <property type="project" value="TreeGrafter"/>
</dbReference>
<dbReference type="GO" id="GO:0006357">
    <property type="term" value="P:regulation of transcription by RNA polymerase II"/>
    <property type="evidence" value="ECO:0007669"/>
    <property type="project" value="TreeGrafter"/>
</dbReference>
<evidence type="ECO:0000313" key="4">
    <source>
        <dbReference type="Proteomes" id="UP000727407"/>
    </source>
</evidence>
<feature type="region of interest" description="Disordered" evidence="1">
    <location>
        <begin position="119"/>
        <end position="140"/>
    </location>
</feature>
<protein>
    <submittedName>
        <fullName evidence="3">N-lysine methyltransferase KMT5A-A</fullName>
    </submittedName>
</protein>
<dbReference type="GO" id="GO:0042799">
    <property type="term" value="F:histone H4K20 methyltransferase activity"/>
    <property type="evidence" value="ECO:0007669"/>
    <property type="project" value="TreeGrafter"/>
</dbReference>
<gene>
    <name evidence="3" type="ORF">DAT39_020037</name>
</gene>
<name>A0A8J4WT50_CLAMG</name>